<evidence type="ECO:0000313" key="1">
    <source>
        <dbReference type="EMBL" id="KAF7193278.1"/>
    </source>
</evidence>
<dbReference type="Proteomes" id="UP000660729">
    <property type="component" value="Unassembled WGS sequence"/>
</dbReference>
<organism evidence="1 2">
    <name type="scientific">Pseudocercospora fuligena</name>
    <dbReference type="NCBI Taxonomy" id="685502"/>
    <lineage>
        <taxon>Eukaryota</taxon>
        <taxon>Fungi</taxon>
        <taxon>Dikarya</taxon>
        <taxon>Ascomycota</taxon>
        <taxon>Pezizomycotina</taxon>
        <taxon>Dothideomycetes</taxon>
        <taxon>Dothideomycetidae</taxon>
        <taxon>Mycosphaerellales</taxon>
        <taxon>Mycosphaerellaceae</taxon>
        <taxon>Pseudocercospora</taxon>
    </lineage>
</organism>
<keyword evidence="2" id="KW-1185">Reference proteome</keyword>
<dbReference type="OrthoDB" id="10543579at2759"/>
<evidence type="ECO:0000313" key="2">
    <source>
        <dbReference type="Proteomes" id="UP000660729"/>
    </source>
</evidence>
<dbReference type="AlphaFoldDB" id="A0A8H6RLG8"/>
<sequence length="95" mass="10028">MLHTKGFPLCPSGVGAAPVPSPVDMITCMRDDLVLCSQCLVKAAEACRCAWLFDVLPGGRWGSKTGEVERDTGSLDVMTTAQSPAGGFRSLVTVR</sequence>
<comment type="caution">
    <text evidence="1">The sequence shown here is derived from an EMBL/GenBank/DDBJ whole genome shotgun (WGS) entry which is preliminary data.</text>
</comment>
<protein>
    <submittedName>
        <fullName evidence="1">Uncharacterized protein</fullName>
    </submittedName>
</protein>
<name>A0A8H6RLG8_9PEZI</name>
<reference evidence="1" key="1">
    <citation type="submission" date="2020-04" db="EMBL/GenBank/DDBJ databases">
        <title>Draft genome resource of the tomato pathogen Pseudocercospora fuligena.</title>
        <authorList>
            <person name="Zaccaron A."/>
        </authorList>
    </citation>
    <scope>NUCLEOTIDE SEQUENCE</scope>
    <source>
        <strain evidence="1">PF001</strain>
    </source>
</reference>
<dbReference type="EMBL" id="JABCIY010000090">
    <property type="protein sequence ID" value="KAF7193278.1"/>
    <property type="molecule type" value="Genomic_DNA"/>
</dbReference>
<gene>
    <name evidence="1" type="ORF">HII31_05372</name>
</gene>
<proteinExistence type="predicted"/>
<accession>A0A8H6RLG8</accession>